<sequence>MSTISVENGYLSLFNIFHTDGPEIQQRLFDRWRSLPPGNTDPGLVAGNFHRSFDGRSVINYGQWESQDQYDAFLRKPASQNNKNEALTYARAESLRSEVVYASNPVPELSLDKPRFTVVAVVKTPPESHLQVLKTMSREDPELADTPGYVSHAVHRELNGPHVVKYAQWEDEESFRSFAKQPAATPPFGAEVTADLYFCSLEYIRSR</sequence>
<reference evidence="3" key="1">
    <citation type="journal article" date="2019" name="Int. J. Syst. Evol. Microbiol.">
        <title>The Global Catalogue of Microorganisms (GCM) 10K type strain sequencing project: providing services to taxonomists for standard genome sequencing and annotation.</title>
        <authorList>
            <consortium name="The Broad Institute Genomics Platform"/>
            <consortium name="The Broad Institute Genome Sequencing Center for Infectious Disease"/>
            <person name="Wu L."/>
            <person name="Ma J."/>
        </authorList>
    </citation>
    <scope>NUCLEOTIDE SEQUENCE [LARGE SCALE GENOMIC DNA]</scope>
    <source>
        <strain evidence="3">CGMCC 4.7198</strain>
    </source>
</reference>
<dbReference type="InterPro" id="IPR011008">
    <property type="entry name" value="Dimeric_a/b-barrel"/>
</dbReference>
<feature type="domain" description="ABM" evidence="1">
    <location>
        <begin position="116"/>
        <end position="204"/>
    </location>
</feature>
<proteinExistence type="predicted"/>
<name>A0ABW2VKG5_9ACTN</name>
<dbReference type="EC" id="1.14.-.-" evidence="2"/>
<dbReference type="SUPFAM" id="SSF54909">
    <property type="entry name" value="Dimeric alpha+beta barrel"/>
    <property type="match status" value="2"/>
</dbReference>
<organism evidence="2 3">
    <name type="scientific">Streptomyces lutosisoli</name>
    <dbReference type="NCBI Taxonomy" id="2665721"/>
    <lineage>
        <taxon>Bacteria</taxon>
        <taxon>Bacillati</taxon>
        <taxon>Actinomycetota</taxon>
        <taxon>Actinomycetes</taxon>
        <taxon>Kitasatosporales</taxon>
        <taxon>Streptomycetaceae</taxon>
        <taxon>Streptomyces</taxon>
    </lineage>
</organism>
<accession>A0ABW2VKG5</accession>
<protein>
    <submittedName>
        <fullName evidence="2">Antibiotic biosynthesis monooxygenase family protein</fullName>
        <ecNumber evidence="2">1.14.-.-</ecNumber>
    </submittedName>
</protein>
<dbReference type="EMBL" id="JBHTEC010000001">
    <property type="protein sequence ID" value="MFD0283680.1"/>
    <property type="molecule type" value="Genomic_DNA"/>
</dbReference>
<gene>
    <name evidence="2" type="ORF">ACFQZP_18750</name>
</gene>
<evidence type="ECO:0000259" key="1">
    <source>
        <dbReference type="PROSITE" id="PS51725"/>
    </source>
</evidence>
<keyword evidence="2" id="KW-0503">Monooxygenase</keyword>
<dbReference type="InterPro" id="IPR007138">
    <property type="entry name" value="ABM_dom"/>
</dbReference>
<evidence type="ECO:0000313" key="2">
    <source>
        <dbReference type="EMBL" id="MFD0283680.1"/>
    </source>
</evidence>
<comment type="caution">
    <text evidence="2">The sequence shown here is derived from an EMBL/GenBank/DDBJ whole genome shotgun (WGS) entry which is preliminary data.</text>
</comment>
<dbReference type="GO" id="GO:0004497">
    <property type="term" value="F:monooxygenase activity"/>
    <property type="evidence" value="ECO:0007669"/>
    <property type="project" value="UniProtKB-KW"/>
</dbReference>
<dbReference type="Gene3D" id="3.30.70.100">
    <property type="match status" value="2"/>
</dbReference>
<keyword evidence="3" id="KW-1185">Reference proteome</keyword>
<dbReference type="Pfam" id="PF03992">
    <property type="entry name" value="ABM"/>
    <property type="match status" value="1"/>
</dbReference>
<dbReference type="RefSeq" id="WP_381263855.1">
    <property type="nucleotide sequence ID" value="NZ_JBHTBI010000085.1"/>
</dbReference>
<dbReference type="Proteomes" id="UP001596957">
    <property type="component" value="Unassembled WGS sequence"/>
</dbReference>
<evidence type="ECO:0000313" key="3">
    <source>
        <dbReference type="Proteomes" id="UP001596957"/>
    </source>
</evidence>
<keyword evidence="2" id="KW-0560">Oxidoreductase</keyword>
<dbReference type="PROSITE" id="PS51725">
    <property type="entry name" value="ABM"/>
    <property type="match status" value="1"/>
</dbReference>